<reference evidence="3" key="1">
    <citation type="submission" date="2016-10" db="EMBL/GenBank/DDBJ databases">
        <authorList>
            <person name="Varghese N."/>
            <person name="Submissions S."/>
        </authorList>
    </citation>
    <scope>NUCLEOTIDE SEQUENCE [LARGE SCALE GENOMIC DNA]</scope>
    <source>
        <strain evidence="3">DSM 22619</strain>
    </source>
</reference>
<organism evidence="2 3">
    <name type="scientific">Parafannyhessea umbonata</name>
    <dbReference type="NCBI Taxonomy" id="604330"/>
    <lineage>
        <taxon>Bacteria</taxon>
        <taxon>Bacillati</taxon>
        <taxon>Actinomycetota</taxon>
        <taxon>Coriobacteriia</taxon>
        <taxon>Coriobacteriales</taxon>
        <taxon>Atopobiaceae</taxon>
        <taxon>Parafannyhessea</taxon>
    </lineage>
</organism>
<dbReference type="RefSeq" id="WP_090846985.1">
    <property type="nucleotide sequence ID" value="NZ_FMZL01000016.1"/>
</dbReference>
<evidence type="ECO:0000313" key="2">
    <source>
        <dbReference type="EMBL" id="SDC46362.1"/>
    </source>
</evidence>
<gene>
    <name evidence="2" type="ORF">SAMN04487824_11628</name>
</gene>
<feature type="region of interest" description="Disordered" evidence="1">
    <location>
        <begin position="130"/>
        <end position="183"/>
    </location>
</feature>
<feature type="region of interest" description="Disordered" evidence="1">
    <location>
        <begin position="38"/>
        <end position="70"/>
    </location>
</feature>
<name>A0A1G6LSX3_9ACTN</name>
<keyword evidence="3" id="KW-1185">Reference proteome</keyword>
<proteinExistence type="predicted"/>
<evidence type="ECO:0000313" key="3">
    <source>
        <dbReference type="Proteomes" id="UP000198528"/>
    </source>
</evidence>
<feature type="compositionally biased region" description="Basic and acidic residues" evidence="1">
    <location>
        <begin position="148"/>
        <end position="170"/>
    </location>
</feature>
<dbReference type="EMBL" id="FMZL01000016">
    <property type="protein sequence ID" value="SDC46362.1"/>
    <property type="molecule type" value="Genomic_DNA"/>
</dbReference>
<feature type="compositionally biased region" description="Acidic residues" evidence="1">
    <location>
        <begin position="137"/>
        <end position="147"/>
    </location>
</feature>
<dbReference type="Proteomes" id="UP000198528">
    <property type="component" value="Unassembled WGS sequence"/>
</dbReference>
<dbReference type="AlphaFoldDB" id="A0A1G6LSX3"/>
<evidence type="ECO:0000256" key="1">
    <source>
        <dbReference type="SAM" id="MobiDB-lite"/>
    </source>
</evidence>
<accession>A0A1G6LSX3</accession>
<sequence>MAASAQHDPVREVLGHDERLFSAFLRYQLRQEVTRDLFGECGTPGGAASRTDSSETFPDDSWGASPYDPTSPFLPFIEPGFPLDAPRFDYGPHSPLESVLRSEYEEGFADGGQATLDMVRELFGALGKKGDLSGLEDALEGPEELSDAIERVRRVEQDDSRRQPHEDEKSQVASADASPEQSA</sequence>
<protein>
    <submittedName>
        <fullName evidence="2">Uncharacterized protein</fullName>
    </submittedName>
</protein>